<dbReference type="Gene3D" id="3.90.650.10">
    <property type="entry name" value="PurM-like C-terminal domain"/>
    <property type="match status" value="1"/>
</dbReference>
<keyword evidence="2 9" id="KW-0808">Transferase</keyword>
<feature type="binding site" evidence="9">
    <location>
        <position position="205"/>
    </location>
    <ligand>
        <name>Mg(2+)</name>
        <dbReference type="ChEBI" id="CHEBI:18420"/>
    </ligand>
</feature>
<sequence>MGPGALSKLLATLQLPASPNLLIGLAVSDDAAVYQLDAQTALVQTVDFFPPIVDDPYTFGAIAAANALSDIYAMGGRPILALAIAAFPDDLDPAIAAAILQGGADKAAEAGAVVAGGHTVVDREPKYGLCVTGLVDPARITAKVGARPGDRLLLTKPLGTGLITTALKRGAAPAEHLEAAVASMLRLNRRAAELSATVEVHAATDITGYGLLGHAAEIARRSAVGLRIETANLPLLPGALEAARQGYVPGGLRRNREYLEGEGYVHYSASIEEAIRLILFDPQTSGGLLIALPPAAAAQLQATCATHGEPCWAIGEVIATPGIELR</sequence>
<dbReference type="InterPro" id="IPR010918">
    <property type="entry name" value="PurM-like_C_dom"/>
</dbReference>
<evidence type="ECO:0000313" key="12">
    <source>
        <dbReference type="EMBL" id="MBP1464196.1"/>
    </source>
</evidence>
<feature type="binding site" evidence="9">
    <location>
        <position position="30"/>
    </location>
    <ligand>
        <name>Mg(2+)</name>
        <dbReference type="ChEBI" id="CHEBI:18420"/>
    </ligand>
</feature>
<evidence type="ECO:0000256" key="4">
    <source>
        <dbReference type="ARBA" id="ARBA00022741"/>
    </source>
</evidence>
<comment type="caution">
    <text evidence="9">Lacks conserved residue(s) required for the propagation of feature annotation.</text>
</comment>
<comment type="similarity">
    <text evidence="1 9">Belongs to the selenophosphate synthase 1 family. Class I subfamily.</text>
</comment>
<evidence type="ECO:0000313" key="13">
    <source>
        <dbReference type="Proteomes" id="UP001193081"/>
    </source>
</evidence>
<dbReference type="SUPFAM" id="SSF56042">
    <property type="entry name" value="PurM C-terminal domain-like"/>
    <property type="match status" value="1"/>
</dbReference>
<comment type="function">
    <text evidence="9">Synthesizes selenophosphate from selenide and ATP.</text>
</comment>
<evidence type="ECO:0000259" key="10">
    <source>
        <dbReference type="Pfam" id="PF00586"/>
    </source>
</evidence>
<keyword evidence="5 9" id="KW-0418">Kinase</keyword>
<dbReference type="PIRSF" id="PIRSF036407">
    <property type="entry name" value="Selenphspht_syn"/>
    <property type="match status" value="1"/>
</dbReference>
<dbReference type="EMBL" id="SIJK02000001">
    <property type="protein sequence ID" value="MBP1464196.1"/>
    <property type="molecule type" value="Genomic_DNA"/>
</dbReference>
<evidence type="ECO:0000256" key="6">
    <source>
        <dbReference type="ARBA" id="ARBA00022840"/>
    </source>
</evidence>
<dbReference type="NCBIfam" id="NF002098">
    <property type="entry name" value="PRK00943.1"/>
    <property type="match status" value="1"/>
</dbReference>
<keyword evidence="4 9" id="KW-0547">Nucleotide-binding</keyword>
<dbReference type="Pfam" id="PF00586">
    <property type="entry name" value="AIRS"/>
    <property type="match status" value="1"/>
</dbReference>
<comment type="subunit">
    <text evidence="9">Homodimer.</text>
</comment>
<feature type="binding site" evidence="9">
    <location>
        <begin position="117"/>
        <end position="119"/>
    </location>
    <ligand>
        <name>ATP</name>
        <dbReference type="ChEBI" id="CHEBI:30616"/>
        <note>ligand shared between dimeric partners</note>
    </ligand>
</feature>
<comment type="catalytic activity">
    <reaction evidence="9">
        <text>hydrogenselenide + ATP + H2O = selenophosphate + AMP + phosphate + 2 H(+)</text>
        <dbReference type="Rhea" id="RHEA:18737"/>
        <dbReference type="ChEBI" id="CHEBI:15377"/>
        <dbReference type="ChEBI" id="CHEBI:15378"/>
        <dbReference type="ChEBI" id="CHEBI:16144"/>
        <dbReference type="ChEBI" id="CHEBI:29317"/>
        <dbReference type="ChEBI" id="CHEBI:30616"/>
        <dbReference type="ChEBI" id="CHEBI:43474"/>
        <dbReference type="ChEBI" id="CHEBI:456215"/>
        <dbReference type="EC" id="2.7.9.3"/>
    </reaction>
</comment>
<evidence type="ECO:0000256" key="5">
    <source>
        <dbReference type="ARBA" id="ARBA00022777"/>
    </source>
</evidence>
<dbReference type="Proteomes" id="UP001193081">
    <property type="component" value="Unassembled WGS sequence"/>
</dbReference>
<keyword evidence="6 9" id="KW-0067">ATP-binding</keyword>
<dbReference type="InterPro" id="IPR004536">
    <property type="entry name" value="SPS/SelD"/>
</dbReference>
<evidence type="ECO:0000259" key="11">
    <source>
        <dbReference type="Pfam" id="PF02769"/>
    </source>
</evidence>
<dbReference type="InterPro" id="IPR036676">
    <property type="entry name" value="PurM-like_C_sf"/>
</dbReference>
<proteinExistence type="inferred from homology"/>
<accession>A0ABS4D441</accession>
<evidence type="ECO:0000256" key="1">
    <source>
        <dbReference type="ARBA" id="ARBA00008026"/>
    </source>
</evidence>
<keyword evidence="8 9" id="KW-0711">Selenium</keyword>
<dbReference type="SUPFAM" id="SSF55326">
    <property type="entry name" value="PurM N-terminal domain-like"/>
    <property type="match status" value="1"/>
</dbReference>
<evidence type="ECO:0000256" key="9">
    <source>
        <dbReference type="HAMAP-Rule" id="MF_00625"/>
    </source>
</evidence>
<comment type="cofactor">
    <cofactor evidence="9">
        <name>Mg(2+)</name>
        <dbReference type="ChEBI" id="CHEBI:18420"/>
    </cofactor>
    <text evidence="9">Binds 1 Mg(2+) ion per monomer.</text>
</comment>
<dbReference type="EC" id="2.7.9.3" evidence="9"/>
<feature type="binding site" description="in other chain" evidence="9">
    <location>
        <position position="70"/>
    </location>
    <ligand>
        <name>ATP</name>
        <dbReference type="ChEBI" id="CHEBI:30616"/>
        <note>ligand shared between dimeric partners</note>
    </ligand>
</feature>
<dbReference type="PANTHER" id="PTHR10256">
    <property type="entry name" value="SELENIDE, WATER DIKINASE"/>
    <property type="match status" value="1"/>
</dbReference>
<dbReference type="InterPro" id="IPR036921">
    <property type="entry name" value="PurM-like_N_sf"/>
</dbReference>
<gene>
    <name evidence="9 12" type="primary">selD</name>
    <name evidence="12" type="ORF">EYB53_000610</name>
</gene>
<evidence type="ECO:0000256" key="2">
    <source>
        <dbReference type="ARBA" id="ARBA00022679"/>
    </source>
</evidence>
<dbReference type="InterPro" id="IPR023061">
    <property type="entry name" value="SelD_I"/>
</dbReference>
<comment type="caution">
    <text evidence="12">The sequence shown here is derived from an EMBL/GenBank/DDBJ whole genome shotgun (WGS) entry which is preliminary data.</text>
</comment>
<dbReference type="CDD" id="cd02195">
    <property type="entry name" value="SelD"/>
    <property type="match status" value="1"/>
</dbReference>
<dbReference type="Pfam" id="PF02769">
    <property type="entry name" value="AIRS_C"/>
    <property type="match status" value="1"/>
</dbReference>
<protein>
    <recommendedName>
        <fullName evidence="9">Selenide, water dikinase</fullName>
        <ecNumber evidence="9">2.7.9.3</ecNumber>
    </recommendedName>
    <alternativeName>
        <fullName evidence="9">Selenium donor protein</fullName>
    </alternativeName>
    <alternativeName>
        <fullName evidence="9">Selenophosphate synthase</fullName>
    </alternativeName>
</protein>
<organism evidence="12 13">
    <name type="scientific">Candidatus Chloroploca mongolica</name>
    <dbReference type="NCBI Taxonomy" id="2528176"/>
    <lineage>
        <taxon>Bacteria</taxon>
        <taxon>Bacillati</taxon>
        <taxon>Chloroflexota</taxon>
        <taxon>Chloroflexia</taxon>
        <taxon>Chloroflexales</taxon>
        <taxon>Chloroflexineae</taxon>
        <taxon>Oscillochloridaceae</taxon>
        <taxon>Candidatus Chloroploca</taxon>
    </lineage>
</organism>
<reference evidence="12 13" key="1">
    <citation type="submission" date="2021-03" db="EMBL/GenBank/DDBJ databases">
        <authorList>
            <person name="Grouzdev D.S."/>
        </authorList>
    </citation>
    <scope>NUCLEOTIDE SEQUENCE [LARGE SCALE GENOMIC DNA]</scope>
    <source>
        <strain evidence="12 13">M50-1</strain>
    </source>
</reference>
<keyword evidence="7 9" id="KW-0460">Magnesium</keyword>
<dbReference type="NCBIfam" id="TIGR00476">
    <property type="entry name" value="selD"/>
    <property type="match status" value="1"/>
</dbReference>
<dbReference type="InterPro" id="IPR016188">
    <property type="entry name" value="PurM-like_N"/>
</dbReference>
<dbReference type="PANTHER" id="PTHR10256:SF0">
    <property type="entry name" value="INACTIVE SELENIDE, WATER DIKINASE-LIKE PROTEIN-RELATED"/>
    <property type="match status" value="1"/>
</dbReference>
<feature type="binding site" description="in other chain" evidence="9">
    <location>
        <begin position="27"/>
        <end position="29"/>
    </location>
    <ligand>
        <name>ATP</name>
        <dbReference type="ChEBI" id="CHEBI:30616"/>
        <note>ligand shared between dimeric partners</note>
    </ligand>
</feature>
<dbReference type="HAMAP" id="MF_00625">
    <property type="entry name" value="SelD"/>
    <property type="match status" value="1"/>
</dbReference>
<feature type="binding site" description="in other chain" evidence="9">
    <location>
        <position position="47"/>
    </location>
    <ligand>
        <name>ATP</name>
        <dbReference type="ChEBI" id="CHEBI:30616"/>
        <note>ligand shared between dimeric partners</note>
    </ligand>
</feature>
<keyword evidence="13" id="KW-1185">Reference proteome</keyword>
<keyword evidence="3 9" id="KW-0479">Metal-binding</keyword>
<feature type="domain" description="PurM-like C-terminal" evidence="11">
    <location>
        <begin position="147"/>
        <end position="325"/>
    </location>
</feature>
<dbReference type="GO" id="GO:0004756">
    <property type="term" value="F:selenide, water dikinase activity"/>
    <property type="evidence" value="ECO:0007669"/>
    <property type="project" value="UniProtKB-EC"/>
</dbReference>
<feature type="domain" description="PurM-like N-terminal" evidence="10">
    <location>
        <begin position="29"/>
        <end position="135"/>
    </location>
</feature>
<evidence type="ECO:0000256" key="3">
    <source>
        <dbReference type="ARBA" id="ARBA00022723"/>
    </source>
</evidence>
<name>A0ABS4D441_9CHLR</name>
<evidence type="ECO:0000256" key="7">
    <source>
        <dbReference type="ARBA" id="ARBA00022842"/>
    </source>
</evidence>
<feature type="binding site" evidence="9">
    <location>
        <position position="70"/>
    </location>
    <ligand>
        <name>Mg(2+)</name>
        <dbReference type="ChEBI" id="CHEBI:18420"/>
    </ligand>
</feature>
<dbReference type="Gene3D" id="3.30.1330.10">
    <property type="entry name" value="PurM-like, N-terminal domain"/>
    <property type="match status" value="1"/>
</dbReference>
<evidence type="ECO:0000256" key="8">
    <source>
        <dbReference type="ARBA" id="ARBA00023266"/>
    </source>
</evidence>